<protein>
    <submittedName>
        <fullName evidence="3">Uncharacterized protein</fullName>
    </submittedName>
</protein>
<keyword evidence="1" id="KW-0175">Coiled coil</keyword>
<evidence type="ECO:0000313" key="3">
    <source>
        <dbReference type="EMBL" id="KAL2609386.1"/>
    </source>
</evidence>
<sequence>MENDGKLQNIIDNMIEGRATGETESTETEQFLDHFLAAIERSLNNTVGSSSSEDGSESEESEDGSDSEESEDVNSTDPVAKEPTPESEPASSNSREAMEQVQRLELQLETTRAKAIAVTLDLAPKNSVRSQTVEALIHRVHVLEGLLALILAEREQEASSIRQLEKEMQKCLAQAVGSIFCYHSVCSLLKRISNSYRRTSVSEFPPQVYVSTMQSVIKHYRRKNFQAHINSLVRDANAKDELIGGVGVGQKAPSGS</sequence>
<name>A0ABD1XN92_9MARC</name>
<organism evidence="3 4">
    <name type="scientific">Riccia fluitans</name>
    <dbReference type="NCBI Taxonomy" id="41844"/>
    <lineage>
        <taxon>Eukaryota</taxon>
        <taxon>Viridiplantae</taxon>
        <taxon>Streptophyta</taxon>
        <taxon>Embryophyta</taxon>
        <taxon>Marchantiophyta</taxon>
        <taxon>Marchantiopsida</taxon>
        <taxon>Marchantiidae</taxon>
        <taxon>Marchantiales</taxon>
        <taxon>Ricciaceae</taxon>
        <taxon>Riccia</taxon>
    </lineage>
</organism>
<evidence type="ECO:0000313" key="4">
    <source>
        <dbReference type="Proteomes" id="UP001605036"/>
    </source>
</evidence>
<keyword evidence="4" id="KW-1185">Reference proteome</keyword>
<reference evidence="3 4" key="1">
    <citation type="submission" date="2024-09" db="EMBL/GenBank/DDBJ databases">
        <title>Chromosome-scale assembly of Riccia fluitans.</title>
        <authorList>
            <person name="Paukszto L."/>
            <person name="Sawicki J."/>
            <person name="Karawczyk K."/>
            <person name="Piernik-Szablinska J."/>
            <person name="Szczecinska M."/>
            <person name="Mazdziarz M."/>
        </authorList>
    </citation>
    <scope>NUCLEOTIDE SEQUENCE [LARGE SCALE GENOMIC DNA]</scope>
    <source>
        <strain evidence="3">Rf_01</strain>
        <tissue evidence="3">Aerial parts of the thallus</tissue>
    </source>
</reference>
<feature type="region of interest" description="Disordered" evidence="2">
    <location>
        <begin position="43"/>
        <end position="102"/>
    </location>
</feature>
<feature type="region of interest" description="Disordered" evidence="2">
    <location>
        <begin position="15"/>
        <end position="34"/>
    </location>
</feature>
<evidence type="ECO:0000256" key="1">
    <source>
        <dbReference type="SAM" id="Coils"/>
    </source>
</evidence>
<dbReference type="Proteomes" id="UP001605036">
    <property type="component" value="Unassembled WGS sequence"/>
</dbReference>
<comment type="caution">
    <text evidence="3">The sequence shown here is derived from an EMBL/GenBank/DDBJ whole genome shotgun (WGS) entry which is preliminary data.</text>
</comment>
<dbReference type="AlphaFoldDB" id="A0ABD1XN92"/>
<feature type="compositionally biased region" description="Acidic residues" evidence="2">
    <location>
        <begin position="54"/>
        <end position="74"/>
    </location>
</feature>
<proteinExistence type="predicted"/>
<feature type="coiled-coil region" evidence="1">
    <location>
        <begin position="147"/>
        <end position="174"/>
    </location>
</feature>
<evidence type="ECO:0000256" key="2">
    <source>
        <dbReference type="SAM" id="MobiDB-lite"/>
    </source>
</evidence>
<dbReference type="EMBL" id="JBHFFA010000008">
    <property type="protein sequence ID" value="KAL2609386.1"/>
    <property type="molecule type" value="Genomic_DNA"/>
</dbReference>
<gene>
    <name evidence="3" type="ORF">R1flu_027959</name>
</gene>
<accession>A0ABD1XN92</accession>